<reference evidence="1" key="1">
    <citation type="journal article" date="2023" name="G3 (Bethesda)">
        <title>A reference genome for the long-term kleptoplast-retaining sea slug Elysia crispata morphotype clarki.</title>
        <authorList>
            <person name="Eastman K.E."/>
            <person name="Pendleton A.L."/>
            <person name="Shaikh M.A."/>
            <person name="Suttiyut T."/>
            <person name="Ogas R."/>
            <person name="Tomko P."/>
            <person name="Gavelis G."/>
            <person name="Widhalm J.R."/>
            <person name="Wisecaver J.H."/>
        </authorList>
    </citation>
    <scope>NUCLEOTIDE SEQUENCE</scope>
    <source>
        <strain evidence="1">ECLA1</strain>
    </source>
</reference>
<protein>
    <submittedName>
        <fullName evidence="1">Uncharacterized protein</fullName>
    </submittedName>
</protein>
<organism evidence="1 2">
    <name type="scientific">Elysia crispata</name>
    <name type="common">lettuce slug</name>
    <dbReference type="NCBI Taxonomy" id="231223"/>
    <lineage>
        <taxon>Eukaryota</taxon>
        <taxon>Metazoa</taxon>
        <taxon>Spiralia</taxon>
        <taxon>Lophotrochozoa</taxon>
        <taxon>Mollusca</taxon>
        <taxon>Gastropoda</taxon>
        <taxon>Heterobranchia</taxon>
        <taxon>Euthyneura</taxon>
        <taxon>Panpulmonata</taxon>
        <taxon>Sacoglossa</taxon>
        <taxon>Placobranchoidea</taxon>
        <taxon>Plakobranchidae</taxon>
        <taxon>Elysia</taxon>
    </lineage>
</organism>
<dbReference type="AlphaFoldDB" id="A0AAE0YW57"/>
<sequence>MKPHTTGAGIKLEPEMGNRLRDFLVNRCSDTPINATYRYSGRPNGPLHMSCHMSHGDGHYTDNGFCAESVPVGRLSCIASRDKRAHCSLDS</sequence>
<keyword evidence="2" id="KW-1185">Reference proteome</keyword>
<dbReference type="EMBL" id="JAWDGP010005269">
    <property type="protein sequence ID" value="KAK3758404.1"/>
    <property type="molecule type" value="Genomic_DNA"/>
</dbReference>
<dbReference type="Proteomes" id="UP001283361">
    <property type="component" value="Unassembled WGS sequence"/>
</dbReference>
<evidence type="ECO:0000313" key="2">
    <source>
        <dbReference type="Proteomes" id="UP001283361"/>
    </source>
</evidence>
<name>A0AAE0YW57_9GAST</name>
<comment type="caution">
    <text evidence="1">The sequence shown here is derived from an EMBL/GenBank/DDBJ whole genome shotgun (WGS) entry which is preliminary data.</text>
</comment>
<accession>A0AAE0YW57</accession>
<evidence type="ECO:0000313" key="1">
    <source>
        <dbReference type="EMBL" id="KAK3758404.1"/>
    </source>
</evidence>
<gene>
    <name evidence="1" type="ORF">RRG08_058674</name>
</gene>
<proteinExistence type="predicted"/>